<gene>
    <name evidence="1" type="ORF">F383_08290</name>
</gene>
<dbReference type="EMBL" id="KN428482">
    <property type="protein sequence ID" value="KHG24335.1"/>
    <property type="molecule type" value="Genomic_DNA"/>
</dbReference>
<proteinExistence type="predicted"/>
<protein>
    <submittedName>
        <fullName evidence="1">Neurexin-3a-alpha</fullName>
    </submittedName>
</protein>
<accession>A0A0B0PH87</accession>
<name>A0A0B0PH87_GOSAR</name>
<reference evidence="2" key="1">
    <citation type="submission" date="2014-09" db="EMBL/GenBank/DDBJ databases">
        <authorList>
            <person name="Mudge J."/>
            <person name="Ramaraj T."/>
            <person name="Lindquist I.E."/>
            <person name="Bharti A.K."/>
            <person name="Sundararajan A."/>
            <person name="Cameron C.T."/>
            <person name="Woodward J.E."/>
            <person name="May G.D."/>
            <person name="Brubaker C."/>
            <person name="Broadhvest J."/>
            <person name="Wilkins T.A."/>
        </authorList>
    </citation>
    <scope>NUCLEOTIDE SEQUENCE</scope>
    <source>
        <strain evidence="2">cv. AKA8401</strain>
    </source>
</reference>
<evidence type="ECO:0000313" key="2">
    <source>
        <dbReference type="Proteomes" id="UP000032142"/>
    </source>
</evidence>
<evidence type="ECO:0000313" key="1">
    <source>
        <dbReference type="EMBL" id="KHG24335.1"/>
    </source>
</evidence>
<dbReference type="Proteomes" id="UP000032142">
    <property type="component" value="Unassembled WGS sequence"/>
</dbReference>
<organism evidence="1 2">
    <name type="scientific">Gossypium arboreum</name>
    <name type="common">Tree cotton</name>
    <name type="synonym">Gossypium nanking</name>
    <dbReference type="NCBI Taxonomy" id="29729"/>
    <lineage>
        <taxon>Eukaryota</taxon>
        <taxon>Viridiplantae</taxon>
        <taxon>Streptophyta</taxon>
        <taxon>Embryophyta</taxon>
        <taxon>Tracheophyta</taxon>
        <taxon>Spermatophyta</taxon>
        <taxon>Magnoliopsida</taxon>
        <taxon>eudicotyledons</taxon>
        <taxon>Gunneridae</taxon>
        <taxon>Pentapetalae</taxon>
        <taxon>rosids</taxon>
        <taxon>malvids</taxon>
        <taxon>Malvales</taxon>
        <taxon>Malvaceae</taxon>
        <taxon>Malvoideae</taxon>
        <taxon>Gossypium</taxon>
    </lineage>
</organism>
<sequence length="46" mass="5118">MCASKTMASICDSDMCLRVRPCLGQWHRYVTTCNTTSGTLALYDNV</sequence>
<keyword evidence="2" id="KW-1185">Reference proteome</keyword>
<dbReference type="AlphaFoldDB" id="A0A0B0PH87"/>